<name>A0A6F9D759_9ASCI</name>
<dbReference type="AlphaFoldDB" id="A0A6F9D759"/>
<evidence type="ECO:0000313" key="4">
    <source>
        <dbReference type="EMBL" id="CAB3221754.1"/>
    </source>
</evidence>
<dbReference type="Gene3D" id="1.25.40.20">
    <property type="entry name" value="Ankyrin repeat-containing domain"/>
    <property type="match status" value="2"/>
</dbReference>
<dbReference type="InterPro" id="IPR002110">
    <property type="entry name" value="Ankyrin_rpt"/>
</dbReference>
<dbReference type="Pfam" id="PF00023">
    <property type="entry name" value="Ank"/>
    <property type="match status" value="1"/>
</dbReference>
<feature type="repeat" description="ANK" evidence="3">
    <location>
        <begin position="283"/>
        <end position="315"/>
    </location>
</feature>
<gene>
    <name evidence="4" type="primary">Ankrd16</name>
</gene>
<evidence type="ECO:0000256" key="3">
    <source>
        <dbReference type="PROSITE-ProRule" id="PRU00023"/>
    </source>
</evidence>
<reference evidence="4" key="1">
    <citation type="submission" date="2020-04" db="EMBL/GenBank/DDBJ databases">
        <authorList>
            <person name="Neveu A P."/>
        </authorList>
    </citation>
    <scope>NUCLEOTIDE SEQUENCE</scope>
    <source>
        <tissue evidence="4">Whole embryo</tissue>
    </source>
</reference>
<keyword evidence="1" id="KW-0677">Repeat</keyword>
<protein>
    <submittedName>
        <fullName evidence="4">Ankyrin repeat domain-containing protein 16-like</fullName>
    </submittedName>
</protein>
<dbReference type="SUPFAM" id="SSF48403">
    <property type="entry name" value="Ankyrin repeat"/>
    <property type="match status" value="1"/>
</dbReference>
<dbReference type="GO" id="GO:0005737">
    <property type="term" value="C:cytoplasm"/>
    <property type="evidence" value="ECO:0007669"/>
    <property type="project" value="TreeGrafter"/>
</dbReference>
<dbReference type="InterPro" id="IPR036770">
    <property type="entry name" value="Ankyrin_rpt-contain_sf"/>
</dbReference>
<sequence>MDLRDLWKVIQKKDVSALEDVLNKIGEDESHSLLTAVHKKSGDNCTHLMARHGKLAMLKLAHQKFGLSLEQVNLSKKAPMHETASNGHADIVQYLLSQGAAVDPLKHADWSPLMMACSKRNNLKVIKLLVNAGANSGLVNKDGWNCFHIASREGDTETLQYLHKNNPLLCKEVSKNMRSPLHTAAIHGCTDAVSFLLKECQLSYEIIDSCGSLPIMDACRSGSVKTIKILADLCPGAVYKTDKVGRNCLHISAEANKPTSVNYLITELSMPVNLPITLKSISQGQTALHLAYKEGNKETVALLLSLGALSGVKDANGDMPADMILVRRPVYGVQS</sequence>
<keyword evidence="2 3" id="KW-0040">ANK repeat</keyword>
<organism evidence="4">
    <name type="scientific">Phallusia mammillata</name>
    <dbReference type="NCBI Taxonomy" id="59560"/>
    <lineage>
        <taxon>Eukaryota</taxon>
        <taxon>Metazoa</taxon>
        <taxon>Chordata</taxon>
        <taxon>Tunicata</taxon>
        <taxon>Ascidiacea</taxon>
        <taxon>Phlebobranchia</taxon>
        <taxon>Ascidiidae</taxon>
        <taxon>Phallusia</taxon>
    </lineage>
</organism>
<evidence type="ECO:0000256" key="2">
    <source>
        <dbReference type="ARBA" id="ARBA00023043"/>
    </source>
</evidence>
<dbReference type="Pfam" id="PF12796">
    <property type="entry name" value="Ank_2"/>
    <property type="match status" value="2"/>
</dbReference>
<feature type="repeat" description="ANK" evidence="3">
    <location>
        <begin position="75"/>
        <end position="107"/>
    </location>
</feature>
<evidence type="ECO:0000256" key="1">
    <source>
        <dbReference type="ARBA" id="ARBA00022737"/>
    </source>
</evidence>
<proteinExistence type="evidence at transcript level"/>
<dbReference type="SMART" id="SM00248">
    <property type="entry name" value="ANK"/>
    <property type="match status" value="8"/>
</dbReference>
<dbReference type="PANTHER" id="PTHR24198">
    <property type="entry name" value="ANKYRIN REPEAT AND PROTEIN KINASE DOMAIN-CONTAINING PROTEIN"/>
    <property type="match status" value="1"/>
</dbReference>
<dbReference type="EMBL" id="LR782923">
    <property type="protein sequence ID" value="CAB3221754.1"/>
    <property type="molecule type" value="mRNA"/>
</dbReference>
<feature type="repeat" description="ANK" evidence="3">
    <location>
        <begin position="108"/>
        <end position="141"/>
    </location>
</feature>
<accession>A0A6F9D759</accession>
<dbReference type="PROSITE" id="PS50088">
    <property type="entry name" value="ANK_REPEAT"/>
    <property type="match status" value="3"/>
</dbReference>
<dbReference type="PANTHER" id="PTHR24198:SF165">
    <property type="entry name" value="ANKYRIN REPEAT-CONTAINING PROTEIN-RELATED"/>
    <property type="match status" value="1"/>
</dbReference>
<dbReference type="PROSITE" id="PS50297">
    <property type="entry name" value="ANK_REP_REGION"/>
    <property type="match status" value="2"/>
</dbReference>